<dbReference type="GO" id="GO:0000455">
    <property type="term" value="P:enzyme-directed rRNA pseudouridine synthesis"/>
    <property type="evidence" value="ECO:0007669"/>
    <property type="project" value="UniProtKB-ARBA"/>
</dbReference>
<dbReference type="InterPro" id="IPR000748">
    <property type="entry name" value="PsdUridine_synth_RsuA/RluB/E/F"/>
</dbReference>
<feature type="compositionally biased region" description="Gly residues" evidence="6">
    <location>
        <begin position="468"/>
        <end position="515"/>
    </location>
</feature>
<dbReference type="SUPFAM" id="SSF55174">
    <property type="entry name" value="Alpha-L RNA-binding motif"/>
    <property type="match status" value="1"/>
</dbReference>
<organism evidence="8 9">
    <name type="scientific">Corallococcus exercitus</name>
    <dbReference type="NCBI Taxonomy" id="2316736"/>
    <lineage>
        <taxon>Bacteria</taxon>
        <taxon>Pseudomonadati</taxon>
        <taxon>Myxococcota</taxon>
        <taxon>Myxococcia</taxon>
        <taxon>Myxococcales</taxon>
        <taxon>Cystobacterineae</taxon>
        <taxon>Myxococcaceae</taxon>
        <taxon>Corallococcus</taxon>
    </lineage>
</organism>
<dbReference type="RefSeq" id="WP_120524168.1">
    <property type="nucleotide sequence ID" value="NZ_JABFJV010000355.1"/>
</dbReference>
<feature type="compositionally biased region" description="Acidic residues" evidence="6">
    <location>
        <begin position="267"/>
        <end position="280"/>
    </location>
</feature>
<dbReference type="CDD" id="cd02870">
    <property type="entry name" value="PseudoU_synth_RsuA_like"/>
    <property type="match status" value="1"/>
</dbReference>
<dbReference type="AlphaFoldDB" id="A0A3A8INW1"/>
<dbReference type="PANTHER" id="PTHR47683">
    <property type="entry name" value="PSEUDOURIDINE SYNTHASE FAMILY PROTEIN-RELATED"/>
    <property type="match status" value="1"/>
</dbReference>
<sequence length="891" mass="91319">MAAERLQKYLARAGVASRRHAEELITSGRVGVNNETVTELGSRVEPGTDLVTVDGKLVTPPEESSYYLLYKPVGVVTTLSDPQGRPTVASYVEETGRRLFPVGRLDYDAEGALLFTDDGALAHKLTHPSFQVPRSYLAKVKGVPDMPTLEKLRGGVRLEDGMATPVSVDIFEKAERNTWLKIVVAEGRPHLIKRLCAAVGHPVVRLFRPNYAGVGVEGLRPGELRPLKVSEVIQLTEVAEGRAQPAASELKLPPRRHGRSAPGFAGPDDDDVELSMDDDAPVAPRKTERAAKKAPTGPKTREARPERKEWKGVQDGGTRPPKFAKRGATLDTDDDVAADADVDLEGVPSFDDDGEEMTESDAAEGATYGKAARGAGRTGKPDGERAPRGAAKFGKPAGAGRSEGGASRGGGRFGAEGGGRFGKPAGRGGDEGGAPRAGGRFGKPAGRFGDEGGAPRGRSFGKPAGAGRSEGGAPRGAGRFGSGEGGAPRGAGRFGDEGGAPRGGARFGKPAGAGRGGDEAPRGRSFGKPAGRFGDEGGAPRGRSFGKPAGRFGDEGGAPRGRSFGKPAGRFGDEGGAPRGRSFGKPAGRFGDEGGAPRGRSFGKPAGAGRGGDEAPRGRSFGKPAGRFGDEGGAPRGRSFGKPAGRFGDEGGAPRGRSFGKPAGAGRSEGGASRGSSRFGGEEGGAPRGRGFGKPAGRFGDEGGAPRGRSFGKPAGAGRGGDERAPRGRSFGDEGGAPRGRSFGKPAGAGRSEGGAPRGGARFGKPAGRFGAEGGAPRGGSRFGKPAGAGGDRPERREWKPRGESAGRPERRDFKPRGESSGSRSRGGESASSASGERIVRAGVKKAPPGEGGAGFQDFKARKTRDSEPRWSSKAPRGGAGRPPPRGGRSR</sequence>
<evidence type="ECO:0000313" key="8">
    <source>
        <dbReference type="EMBL" id="NOK38719.1"/>
    </source>
</evidence>
<keyword evidence="9" id="KW-1185">Reference proteome</keyword>
<evidence type="ECO:0000259" key="7">
    <source>
        <dbReference type="SMART" id="SM00363"/>
    </source>
</evidence>
<evidence type="ECO:0000256" key="4">
    <source>
        <dbReference type="PROSITE-ProRule" id="PRU00182"/>
    </source>
</evidence>
<evidence type="ECO:0000256" key="3">
    <source>
        <dbReference type="ARBA" id="ARBA00023235"/>
    </source>
</evidence>
<dbReference type="PROSITE" id="PS01149">
    <property type="entry name" value="PSI_RSU"/>
    <property type="match status" value="1"/>
</dbReference>
<feature type="compositionally biased region" description="Low complexity" evidence="6">
    <location>
        <begin position="819"/>
        <end position="837"/>
    </location>
</feature>
<keyword evidence="3 5" id="KW-0413">Isomerase</keyword>
<name>A0A3A8INW1_9BACT</name>
<protein>
    <recommendedName>
        <fullName evidence="5">Pseudouridine synthase</fullName>
        <ecNumber evidence="5">5.4.99.-</ecNumber>
    </recommendedName>
</protein>
<dbReference type="SUPFAM" id="SSF55120">
    <property type="entry name" value="Pseudouridine synthase"/>
    <property type="match status" value="1"/>
</dbReference>
<evidence type="ECO:0000256" key="2">
    <source>
        <dbReference type="ARBA" id="ARBA00022884"/>
    </source>
</evidence>
<dbReference type="NCBIfam" id="TIGR00093">
    <property type="entry name" value="pseudouridine synthase"/>
    <property type="match status" value="1"/>
</dbReference>
<dbReference type="InterPro" id="IPR020103">
    <property type="entry name" value="PsdUridine_synth_cat_dom_sf"/>
</dbReference>
<keyword evidence="2 4" id="KW-0694">RNA-binding</keyword>
<comment type="similarity">
    <text evidence="1 5">Belongs to the pseudouridine synthase RsuA family.</text>
</comment>
<dbReference type="GO" id="GO:0120159">
    <property type="term" value="F:rRNA pseudouridine synthase activity"/>
    <property type="evidence" value="ECO:0007669"/>
    <property type="project" value="UniProtKB-ARBA"/>
</dbReference>
<evidence type="ECO:0000256" key="5">
    <source>
        <dbReference type="RuleBase" id="RU003887"/>
    </source>
</evidence>
<feature type="compositionally biased region" description="Low complexity" evidence="6">
    <location>
        <begin position="365"/>
        <end position="375"/>
    </location>
</feature>
<feature type="region of interest" description="Disordered" evidence="6">
    <location>
        <begin position="240"/>
        <end position="891"/>
    </location>
</feature>
<evidence type="ECO:0000256" key="1">
    <source>
        <dbReference type="ARBA" id="ARBA00008348"/>
    </source>
</evidence>
<reference evidence="8 9" key="1">
    <citation type="submission" date="2020-05" db="EMBL/GenBank/DDBJ databases">
        <authorList>
            <person name="Whitworth D."/>
        </authorList>
    </citation>
    <scope>NUCLEOTIDE SEQUENCE [LARGE SCALE GENOMIC DNA]</scope>
    <source>
        <strain evidence="8 9">AB043B</strain>
    </source>
</reference>
<dbReference type="Gene3D" id="3.10.290.10">
    <property type="entry name" value="RNA-binding S4 domain"/>
    <property type="match status" value="1"/>
</dbReference>
<dbReference type="EMBL" id="JABFJV010000355">
    <property type="protein sequence ID" value="NOK38719.1"/>
    <property type="molecule type" value="Genomic_DNA"/>
</dbReference>
<dbReference type="InterPro" id="IPR036986">
    <property type="entry name" value="S4_RNA-bd_sf"/>
</dbReference>
<feature type="compositionally biased region" description="Gly residues" evidence="6">
    <location>
        <begin position="751"/>
        <end position="762"/>
    </location>
</feature>
<dbReference type="GO" id="GO:0003723">
    <property type="term" value="F:RNA binding"/>
    <property type="evidence" value="ECO:0007669"/>
    <property type="project" value="UniProtKB-KW"/>
</dbReference>
<dbReference type="Gene3D" id="3.30.70.580">
    <property type="entry name" value="Pseudouridine synthase I, catalytic domain, N-terminal subdomain"/>
    <property type="match status" value="1"/>
</dbReference>
<dbReference type="Gene3D" id="3.30.70.1560">
    <property type="entry name" value="Alpha-L RNA-binding motif"/>
    <property type="match status" value="1"/>
</dbReference>
<dbReference type="Proteomes" id="UP000563426">
    <property type="component" value="Unassembled WGS sequence"/>
</dbReference>
<dbReference type="PANTHER" id="PTHR47683:SF3">
    <property type="entry name" value="RIBOSOMAL LARGE SUBUNIT PSEUDOURIDINE SYNTHASE B"/>
    <property type="match status" value="1"/>
</dbReference>
<feature type="compositionally biased region" description="Basic and acidic residues" evidence="6">
    <location>
        <begin position="792"/>
        <end position="818"/>
    </location>
</feature>
<feature type="compositionally biased region" description="Gly residues" evidence="6">
    <location>
        <begin position="401"/>
        <end position="441"/>
    </location>
</feature>
<dbReference type="InterPro" id="IPR020094">
    <property type="entry name" value="TruA/RsuA/RluB/E/F_N"/>
</dbReference>
<dbReference type="PROSITE" id="PS50889">
    <property type="entry name" value="S4"/>
    <property type="match status" value="1"/>
</dbReference>
<evidence type="ECO:0000313" key="9">
    <source>
        <dbReference type="Proteomes" id="UP000563426"/>
    </source>
</evidence>
<accession>A0A3A8INW1</accession>
<dbReference type="Pfam" id="PF00849">
    <property type="entry name" value="PseudoU_synth_2"/>
    <property type="match status" value="1"/>
</dbReference>
<feature type="compositionally biased region" description="Pro residues" evidence="6">
    <location>
        <begin position="882"/>
        <end position="891"/>
    </location>
</feature>
<gene>
    <name evidence="8" type="ORF">HMI49_36565</name>
</gene>
<dbReference type="Pfam" id="PF01479">
    <property type="entry name" value="S4"/>
    <property type="match status" value="1"/>
</dbReference>
<dbReference type="InterPro" id="IPR042092">
    <property type="entry name" value="PsdUridine_s_RsuA/RluB/E/F_cat"/>
</dbReference>
<feature type="compositionally biased region" description="Low complexity" evidence="6">
    <location>
        <begin position="388"/>
        <end position="400"/>
    </location>
</feature>
<dbReference type="FunFam" id="3.10.290.10:FF:000003">
    <property type="entry name" value="Pseudouridine synthase"/>
    <property type="match status" value="1"/>
</dbReference>
<dbReference type="EC" id="5.4.99.-" evidence="5"/>
<dbReference type="SMART" id="SM00363">
    <property type="entry name" value="S4"/>
    <property type="match status" value="1"/>
</dbReference>
<feature type="compositionally biased region" description="Basic and acidic residues" evidence="6">
    <location>
        <begin position="859"/>
        <end position="871"/>
    </location>
</feature>
<comment type="caution">
    <text evidence="8">The sequence shown here is derived from an EMBL/GenBank/DDBJ whole genome shotgun (WGS) entry which is preliminary data.</text>
</comment>
<dbReference type="InterPro" id="IPR050343">
    <property type="entry name" value="RsuA_PseudoU_synthase"/>
</dbReference>
<dbReference type="InterPro" id="IPR002942">
    <property type="entry name" value="S4_RNA-bd"/>
</dbReference>
<dbReference type="OrthoDB" id="9807213at2"/>
<feature type="compositionally biased region" description="Gly residues" evidence="6">
    <location>
        <begin position="682"/>
        <end position="694"/>
    </location>
</feature>
<feature type="compositionally biased region" description="Acidic residues" evidence="6">
    <location>
        <begin position="331"/>
        <end position="362"/>
    </location>
</feature>
<dbReference type="InterPro" id="IPR006145">
    <property type="entry name" value="PsdUridine_synth_RsuA/RluA"/>
</dbReference>
<dbReference type="CDD" id="cd00165">
    <property type="entry name" value="S4"/>
    <property type="match status" value="1"/>
</dbReference>
<feature type="domain" description="RNA-binding S4" evidence="7">
    <location>
        <begin position="4"/>
        <end position="65"/>
    </location>
</feature>
<evidence type="ECO:0000256" key="6">
    <source>
        <dbReference type="SAM" id="MobiDB-lite"/>
    </source>
</evidence>
<proteinExistence type="inferred from homology"/>
<feature type="compositionally biased region" description="Basic and acidic residues" evidence="6">
    <location>
        <begin position="720"/>
        <end position="732"/>
    </location>
</feature>
<feature type="compositionally biased region" description="Gly residues" evidence="6">
    <location>
        <begin position="771"/>
        <end position="791"/>
    </location>
</feature>
<dbReference type="InterPro" id="IPR018496">
    <property type="entry name" value="PsdUridine_synth_RsuA/RluB_CS"/>
</dbReference>
<feature type="compositionally biased region" description="Basic and acidic residues" evidence="6">
    <location>
        <begin position="299"/>
        <end position="312"/>
    </location>
</feature>